<dbReference type="GO" id="GO:0071949">
    <property type="term" value="F:FAD binding"/>
    <property type="evidence" value="ECO:0007669"/>
    <property type="project" value="InterPro"/>
</dbReference>
<protein>
    <submittedName>
        <fullName evidence="2">NAD(P)/FAD-dependent oxidoreductase</fullName>
    </submittedName>
</protein>
<dbReference type="InterPro" id="IPR002938">
    <property type="entry name" value="FAD-bd"/>
</dbReference>
<organism evidence="2 3">
    <name type="scientific">Candidatus Iainarchaeum sp</name>
    <dbReference type="NCBI Taxonomy" id="3101447"/>
    <lineage>
        <taxon>Archaea</taxon>
        <taxon>Candidatus Iainarchaeota</taxon>
        <taxon>Candidatus Iainarchaeia</taxon>
        <taxon>Candidatus Iainarchaeales</taxon>
        <taxon>Candidatus Iainarchaeaceae</taxon>
        <taxon>Candidatus Iainarchaeum</taxon>
    </lineage>
</organism>
<dbReference type="EMBL" id="VGJJ01000004">
    <property type="protein sequence ID" value="MBM3281906.1"/>
    <property type="molecule type" value="Genomic_DNA"/>
</dbReference>
<dbReference type="Pfam" id="PF01494">
    <property type="entry name" value="FAD_binding_3"/>
    <property type="match status" value="1"/>
</dbReference>
<name>A0A8T4C5W8_9ARCH</name>
<dbReference type="NCBIfam" id="TIGR02032">
    <property type="entry name" value="GG-red-SF"/>
    <property type="match status" value="1"/>
</dbReference>
<dbReference type="PANTHER" id="PTHR42685">
    <property type="entry name" value="GERANYLGERANYL DIPHOSPHATE REDUCTASE"/>
    <property type="match status" value="1"/>
</dbReference>
<reference evidence="2" key="1">
    <citation type="submission" date="2019-03" db="EMBL/GenBank/DDBJ databases">
        <title>Lake Tanganyika Metagenome-Assembled Genomes (MAGs).</title>
        <authorList>
            <person name="Tran P."/>
        </authorList>
    </citation>
    <scope>NUCLEOTIDE SEQUENCE</scope>
    <source>
        <strain evidence="2">M_DeepCast_50m_m2_156</strain>
    </source>
</reference>
<dbReference type="InterPro" id="IPR050407">
    <property type="entry name" value="Geranylgeranyl_reductase"/>
</dbReference>
<evidence type="ECO:0000313" key="3">
    <source>
        <dbReference type="Proteomes" id="UP000774699"/>
    </source>
</evidence>
<sequence>MTAENMPSTQAKNTYDVIVVGGGPGGNSTAMFLHKKGYRVLLLDKAKYPRDKICGDAISGKSVGMLKELGIEHEMEKLDTAKVYGLVFSSPEGKMLEIPFPVKDGEGHTKARGYVCRRIVFDNFLFSHTKKMVDAKEEFQVTDLIWDNDTVVGVKGFDMNTKKEYEYKAKFVIGADGATSLVANKVGAEKVPDEHLCMATRVYYEGISGMTPNIEIHFIDSVMPGYFWIFPLENGKANVGLGMVSTDRQKKGVNLVAETERVIVEHPLFKERFKNAKKLTDVKGWTLPFGSFKRKLHGKGWFLVGDAASLVDPFSGEGVGNAMTSGKYVSEIIDEAFKTNNFMQEHLSQYDTRLWKEIGPELHTSYMLQKMGRHKWLLNMVIGKASRSKEVRDTISGMLVNEEARKSFISPMFYVKLLLA</sequence>
<dbReference type="PRINTS" id="PR00420">
    <property type="entry name" value="RNGMNOXGNASE"/>
</dbReference>
<dbReference type="InterPro" id="IPR011777">
    <property type="entry name" value="Geranylgeranyl_Rdtase_fam"/>
</dbReference>
<feature type="domain" description="FAD-binding" evidence="1">
    <location>
        <begin position="15"/>
        <end position="329"/>
    </location>
</feature>
<evidence type="ECO:0000313" key="2">
    <source>
        <dbReference type="EMBL" id="MBM3281906.1"/>
    </source>
</evidence>
<proteinExistence type="predicted"/>
<evidence type="ECO:0000259" key="1">
    <source>
        <dbReference type="Pfam" id="PF01494"/>
    </source>
</evidence>
<dbReference type="PANTHER" id="PTHR42685:SF22">
    <property type="entry name" value="CONDITIONED MEDIUM FACTOR RECEPTOR 1"/>
    <property type="match status" value="1"/>
</dbReference>
<dbReference type="InterPro" id="IPR036188">
    <property type="entry name" value="FAD/NAD-bd_sf"/>
</dbReference>
<dbReference type="Gene3D" id="3.50.50.60">
    <property type="entry name" value="FAD/NAD(P)-binding domain"/>
    <property type="match status" value="1"/>
</dbReference>
<dbReference type="SUPFAM" id="SSF51905">
    <property type="entry name" value="FAD/NAD(P)-binding domain"/>
    <property type="match status" value="1"/>
</dbReference>
<dbReference type="Proteomes" id="UP000774699">
    <property type="component" value="Unassembled WGS sequence"/>
</dbReference>
<comment type="caution">
    <text evidence="2">The sequence shown here is derived from an EMBL/GenBank/DDBJ whole genome shotgun (WGS) entry which is preliminary data.</text>
</comment>
<dbReference type="AlphaFoldDB" id="A0A8T4C5W8"/>
<gene>
    <name evidence="2" type="ORF">FJY86_01010</name>
</gene>
<dbReference type="GO" id="GO:0016628">
    <property type="term" value="F:oxidoreductase activity, acting on the CH-CH group of donors, NAD or NADP as acceptor"/>
    <property type="evidence" value="ECO:0007669"/>
    <property type="project" value="InterPro"/>
</dbReference>
<accession>A0A8T4C5W8</accession>